<dbReference type="InterPro" id="IPR021095">
    <property type="entry name" value="DUF3734"/>
</dbReference>
<feature type="domain" description="PNPLA" evidence="6">
    <location>
        <begin position="29"/>
        <end position="233"/>
    </location>
</feature>
<feature type="region of interest" description="Disordered" evidence="5">
    <location>
        <begin position="1"/>
        <end position="20"/>
    </location>
</feature>
<keyword evidence="1 4" id="KW-0378">Hydrolase</keyword>
<dbReference type="CDD" id="cd07209">
    <property type="entry name" value="Pat_hypo_Ecoli_Z1214_like"/>
    <property type="match status" value="1"/>
</dbReference>
<feature type="active site" description="Nucleophile" evidence="4">
    <location>
        <position position="62"/>
    </location>
</feature>
<dbReference type="RefSeq" id="WP_119784453.1">
    <property type="nucleotide sequence ID" value="NZ_QYUQ01000002.1"/>
</dbReference>
<dbReference type="GO" id="GO:0016042">
    <property type="term" value="P:lipid catabolic process"/>
    <property type="evidence" value="ECO:0007669"/>
    <property type="project" value="UniProtKB-UniRule"/>
</dbReference>
<accession>A0A3A3FXT2</accession>
<dbReference type="InterPro" id="IPR002641">
    <property type="entry name" value="PNPLA_dom"/>
</dbReference>
<keyword evidence="2 4" id="KW-0442">Lipid degradation</keyword>
<keyword evidence="8" id="KW-1185">Reference proteome</keyword>
<evidence type="ECO:0000313" key="8">
    <source>
        <dbReference type="Proteomes" id="UP000266327"/>
    </source>
</evidence>
<name>A0A3A3FXT2_9BURK</name>
<evidence type="ECO:0000256" key="4">
    <source>
        <dbReference type="PROSITE-ProRule" id="PRU01161"/>
    </source>
</evidence>
<dbReference type="InterPro" id="IPR050301">
    <property type="entry name" value="NTE"/>
</dbReference>
<evidence type="ECO:0000256" key="2">
    <source>
        <dbReference type="ARBA" id="ARBA00022963"/>
    </source>
</evidence>
<evidence type="ECO:0000313" key="7">
    <source>
        <dbReference type="EMBL" id="RJG01003.1"/>
    </source>
</evidence>
<dbReference type="Proteomes" id="UP000266327">
    <property type="component" value="Unassembled WGS sequence"/>
</dbReference>
<gene>
    <name evidence="7" type="ORF">D3878_04880</name>
</gene>
<dbReference type="PANTHER" id="PTHR14226">
    <property type="entry name" value="NEUROPATHY TARGET ESTERASE/SWISS CHEESE D.MELANOGASTER"/>
    <property type="match status" value="1"/>
</dbReference>
<dbReference type="PANTHER" id="PTHR14226:SF57">
    <property type="entry name" value="BLR7027 PROTEIN"/>
    <property type="match status" value="1"/>
</dbReference>
<dbReference type="Gene3D" id="3.40.1090.10">
    <property type="entry name" value="Cytosolic phospholipase A2 catalytic domain"/>
    <property type="match status" value="2"/>
</dbReference>
<dbReference type="PROSITE" id="PS51635">
    <property type="entry name" value="PNPLA"/>
    <property type="match status" value="1"/>
</dbReference>
<dbReference type="EMBL" id="QYUQ01000002">
    <property type="protein sequence ID" value="RJG01003.1"/>
    <property type="molecule type" value="Genomic_DNA"/>
</dbReference>
<feature type="short sequence motif" description="DGA/G" evidence="4">
    <location>
        <begin position="220"/>
        <end position="222"/>
    </location>
</feature>
<organism evidence="7 8">
    <name type="scientific">Noviherbaspirillum sedimenti</name>
    <dbReference type="NCBI Taxonomy" id="2320865"/>
    <lineage>
        <taxon>Bacteria</taxon>
        <taxon>Pseudomonadati</taxon>
        <taxon>Pseudomonadota</taxon>
        <taxon>Betaproteobacteria</taxon>
        <taxon>Burkholderiales</taxon>
        <taxon>Oxalobacteraceae</taxon>
        <taxon>Noviherbaspirillum</taxon>
    </lineage>
</organism>
<evidence type="ECO:0000256" key="3">
    <source>
        <dbReference type="ARBA" id="ARBA00023098"/>
    </source>
</evidence>
<dbReference type="GO" id="GO:0016787">
    <property type="term" value="F:hydrolase activity"/>
    <property type="evidence" value="ECO:0007669"/>
    <property type="project" value="UniProtKB-UniRule"/>
</dbReference>
<keyword evidence="3 4" id="KW-0443">Lipid metabolism</keyword>
<comment type="caution">
    <text evidence="7">The sequence shown here is derived from an EMBL/GenBank/DDBJ whole genome shotgun (WGS) entry which is preliminary data.</text>
</comment>
<proteinExistence type="predicted"/>
<evidence type="ECO:0000256" key="5">
    <source>
        <dbReference type="SAM" id="MobiDB-lite"/>
    </source>
</evidence>
<feature type="short sequence motif" description="GXSXG" evidence="4">
    <location>
        <begin position="60"/>
        <end position="64"/>
    </location>
</feature>
<reference evidence="8" key="1">
    <citation type="submission" date="2018-09" db="EMBL/GenBank/DDBJ databases">
        <authorList>
            <person name="Zhu H."/>
        </authorList>
    </citation>
    <scope>NUCLEOTIDE SEQUENCE [LARGE SCALE GENOMIC DNA]</scope>
    <source>
        <strain evidence="8">K1S02-23</strain>
    </source>
</reference>
<dbReference type="Pfam" id="PF01734">
    <property type="entry name" value="Patatin"/>
    <property type="match status" value="1"/>
</dbReference>
<dbReference type="SUPFAM" id="SSF52151">
    <property type="entry name" value="FabD/lysophospholipase-like"/>
    <property type="match status" value="1"/>
</dbReference>
<protein>
    <submittedName>
        <fullName evidence="7">Patatin-like phospholipase family protein</fullName>
    </submittedName>
</protein>
<evidence type="ECO:0000259" key="6">
    <source>
        <dbReference type="PROSITE" id="PS51635"/>
    </source>
</evidence>
<feature type="active site" description="Proton acceptor" evidence="4">
    <location>
        <position position="220"/>
    </location>
</feature>
<evidence type="ECO:0000256" key="1">
    <source>
        <dbReference type="ARBA" id="ARBA00022801"/>
    </source>
</evidence>
<dbReference type="Pfam" id="PF12536">
    <property type="entry name" value="DUF3734"/>
    <property type="match status" value="1"/>
</dbReference>
<dbReference type="InterPro" id="IPR016035">
    <property type="entry name" value="Acyl_Trfase/lysoPLipase"/>
</dbReference>
<feature type="short sequence motif" description="GXGXXG" evidence="4">
    <location>
        <begin position="33"/>
        <end position="38"/>
    </location>
</feature>
<dbReference type="OrthoDB" id="9770965at2"/>
<dbReference type="AlphaFoldDB" id="A0A3A3FXT2"/>
<sequence>MSRSPQRPSKGRRIGKAPDKPALPGQVVLVLQGGGALGAYQAGVYEALHEAGIEPDWLVGTSIGAINSALIAGNPPARRLQKLRAFWQCVEQNAIVNIPDYFFPGVGTALANWMTVMAGIPGFFTPNPVAWCNQYASLGLKNAAYYSTQPLRSTLEKLLDFRHINDGRTRMSLGAVNVGNGEMRYFDSRKETITMDHIMASSAYPPAFPAVRIDGDSYWDGGIYSNTPIEAVLDDNPRRDSLIFAVDVWNPGGAEPQSLWEVAGREKEILYASRADSHIARQKQIHHLRHVIRELTKAIPPQSRSSPKVRELASWGCHTIMHVVRLVAGGIDGEDEMKDIDFTPESIRNRWRAGYADTAAMLHLAPWTLPVDPIEGVVIHDALSENETSLSSVIRE</sequence>